<dbReference type="AlphaFoldDB" id="A0A7R9C3D7"/>
<feature type="binding site" evidence="5">
    <location>
        <position position="86"/>
    </location>
    <ligand>
        <name>Zn(2+)</name>
        <dbReference type="ChEBI" id="CHEBI:29105"/>
        <label>1</label>
        <note>catalytic</note>
    </ligand>
</feature>
<dbReference type="SUPFAM" id="SSF55486">
    <property type="entry name" value="Metalloproteases ('zincins'), catalytic domain"/>
    <property type="match status" value="1"/>
</dbReference>
<name>A0A7R9C3D7_9CRUS</name>
<dbReference type="Proteomes" id="UP000678499">
    <property type="component" value="Unassembled WGS sequence"/>
</dbReference>
<dbReference type="GO" id="GO:0006508">
    <property type="term" value="P:proteolysis"/>
    <property type="evidence" value="ECO:0007669"/>
    <property type="project" value="InterPro"/>
</dbReference>
<keyword evidence="4" id="KW-0325">Glycoprotein</keyword>
<dbReference type="EMBL" id="OA920401">
    <property type="protein sequence ID" value="CAD7286032.1"/>
    <property type="molecule type" value="Genomic_DNA"/>
</dbReference>
<dbReference type="PANTHER" id="PTHR10514:SF27">
    <property type="entry name" value="ANGIOTENSIN-CONVERTING ENZYME"/>
    <property type="match status" value="1"/>
</dbReference>
<feature type="binding site" evidence="7">
    <location>
        <position position="86"/>
    </location>
    <ligand>
        <name>Zn(2+)</name>
        <dbReference type="ChEBI" id="CHEBI:29105"/>
        <label>2</label>
        <note>catalytic</note>
    </ligand>
</feature>
<comment type="caution">
    <text evidence="9">Lacks conserved residue(s) required for the propagation of feature annotation.</text>
</comment>
<dbReference type="GO" id="GO:0005886">
    <property type="term" value="C:plasma membrane"/>
    <property type="evidence" value="ECO:0007669"/>
    <property type="project" value="TreeGrafter"/>
</dbReference>
<evidence type="ECO:0000256" key="4">
    <source>
        <dbReference type="ARBA" id="ARBA00023180"/>
    </source>
</evidence>
<protein>
    <recommendedName>
        <fullName evidence="12">Angiotensin-converting enzyme</fullName>
    </recommendedName>
</protein>
<evidence type="ECO:0000256" key="2">
    <source>
        <dbReference type="ARBA" id="ARBA00022729"/>
    </source>
</evidence>
<keyword evidence="11" id="KW-1185">Reference proteome</keyword>
<evidence type="ECO:0000256" key="7">
    <source>
        <dbReference type="PIRSR" id="PIRSR601548-8"/>
    </source>
</evidence>
<evidence type="ECO:0000313" key="11">
    <source>
        <dbReference type="Proteomes" id="UP000678499"/>
    </source>
</evidence>
<reference evidence="10" key="1">
    <citation type="submission" date="2020-11" db="EMBL/GenBank/DDBJ databases">
        <authorList>
            <person name="Tran Van P."/>
        </authorList>
    </citation>
    <scope>NUCLEOTIDE SEQUENCE</scope>
</reference>
<feature type="binding site" evidence="7">
    <location>
        <position position="82"/>
    </location>
    <ligand>
        <name>Zn(2+)</name>
        <dbReference type="ChEBI" id="CHEBI:29105"/>
        <label>2</label>
        <note>catalytic</note>
    </ligand>
</feature>
<feature type="non-terminal residue" evidence="10">
    <location>
        <position position="103"/>
    </location>
</feature>
<feature type="binding site" evidence="5">
    <location>
        <position position="82"/>
    </location>
    <ligand>
        <name>Zn(2+)</name>
        <dbReference type="ChEBI" id="CHEBI:29105"/>
        <label>1</label>
        <note>catalytic</note>
    </ligand>
</feature>
<dbReference type="GO" id="GO:0008237">
    <property type="term" value="F:metallopeptidase activity"/>
    <property type="evidence" value="ECO:0007669"/>
    <property type="project" value="InterPro"/>
</dbReference>
<comment type="similarity">
    <text evidence="1 9">Belongs to the peptidase M2 family.</text>
</comment>
<evidence type="ECO:0000313" key="10">
    <source>
        <dbReference type="EMBL" id="CAD7286032.1"/>
    </source>
</evidence>
<keyword evidence="2" id="KW-0732">Signal</keyword>
<keyword evidence="5" id="KW-0479">Metal-binding</keyword>
<proteinExistence type="inferred from homology"/>
<gene>
    <name evidence="10" type="ORF">NMOB1V02_LOCUS13634</name>
</gene>
<dbReference type="GO" id="GO:0008241">
    <property type="term" value="F:peptidyl-dipeptidase activity"/>
    <property type="evidence" value="ECO:0007669"/>
    <property type="project" value="InterPro"/>
</dbReference>
<evidence type="ECO:0000256" key="6">
    <source>
        <dbReference type="PIRSR" id="PIRSR601548-4"/>
    </source>
</evidence>
<sequence length="103" mass="11914">QGYTVKKMFETSDNFFTGLGLESLNTAAIDFYGDSMLEKPADREVVCHASAWDFMKTNENPGDFRIKMCTSVDMDDLITIHHEMGHIQYYMQYVEQNPLFREG</sequence>
<evidence type="ECO:0000256" key="5">
    <source>
        <dbReference type="PIRSR" id="PIRSR601548-3"/>
    </source>
</evidence>
<evidence type="ECO:0000256" key="3">
    <source>
        <dbReference type="ARBA" id="ARBA00023157"/>
    </source>
</evidence>
<accession>A0A7R9C3D7</accession>
<dbReference type="OrthoDB" id="6362466at2759"/>
<evidence type="ECO:0000256" key="9">
    <source>
        <dbReference type="PROSITE-ProRule" id="PRU01355"/>
    </source>
</evidence>
<dbReference type="EMBL" id="CAJPEX010038364">
    <property type="protein sequence ID" value="CAG0926184.1"/>
    <property type="molecule type" value="Genomic_DNA"/>
</dbReference>
<dbReference type="PANTHER" id="PTHR10514">
    <property type="entry name" value="ANGIOTENSIN-CONVERTING ENZYME"/>
    <property type="match status" value="1"/>
</dbReference>
<feature type="disulfide bond" evidence="6">
    <location>
        <begin position="47"/>
        <end position="69"/>
    </location>
</feature>
<organism evidence="10">
    <name type="scientific">Notodromas monacha</name>
    <dbReference type="NCBI Taxonomy" id="399045"/>
    <lineage>
        <taxon>Eukaryota</taxon>
        <taxon>Metazoa</taxon>
        <taxon>Ecdysozoa</taxon>
        <taxon>Arthropoda</taxon>
        <taxon>Crustacea</taxon>
        <taxon>Oligostraca</taxon>
        <taxon>Ostracoda</taxon>
        <taxon>Podocopa</taxon>
        <taxon>Podocopida</taxon>
        <taxon>Cypridocopina</taxon>
        <taxon>Cypridoidea</taxon>
        <taxon>Cyprididae</taxon>
        <taxon>Notodromas</taxon>
    </lineage>
</organism>
<keyword evidence="3 6" id="KW-1015">Disulfide bond</keyword>
<feature type="non-terminal residue" evidence="10">
    <location>
        <position position="1"/>
    </location>
</feature>
<dbReference type="Pfam" id="PF01401">
    <property type="entry name" value="Peptidase_M2"/>
    <property type="match status" value="1"/>
</dbReference>
<evidence type="ECO:0008006" key="12">
    <source>
        <dbReference type="Google" id="ProtNLM"/>
    </source>
</evidence>
<keyword evidence="5" id="KW-0862">Zinc</keyword>
<evidence type="ECO:0000256" key="1">
    <source>
        <dbReference type="ARBA" id="ARBA00008139"/>
    </source>
</evidence>
<dbReference type="InterPro" id="IPR001548">
    <property type="entry name" value="Peptidase_M2"/>
</dbReference>
<dbReference type="PROSITE" id="PS52011">
    <property type="entry name" value="PEPTIDASE_M2"/>
    <property type="match status" value="1"/>
</dbReference>
<feature type="active site" description="Proton acceptor 2" evidence="8">
    <location>
        <position position="83"/>
    </location>
</feature>
<evidence type="ECO:0000256" key="8">
    <source>
        <dbReference type="PIRSR" id="PIRSR601548-9"/>
    </source>
</evidence>